<evidence type="ECO:0000256" key="2">
    <source>
        <dbReference type="ARBA" id="ARBA00022763"/>
    </source>
</evidence>
<keyword evidence="7" id="KW-1185">Reference proteome</keyword>
<comment type="caution">
    <text evidence="6">The sequence shown here is derived from an EMBL/GenBank/DDBJ whole genome shotgun (WGS) entry which is preliminary data.</text>
</comment>
<dbReference type="Proteomes" id="UP000605848">
    <property type="component" value="Unassembled WGS sequence"/>
</dbReference>
<sequence>MPRSLFARDAVTVARDLVGSVLLVDGVGGRIVETEAYTSDDPASHSFRGPTPRNAAMFGPAGHAYVYRSYGMHWCLNFVCLPGSAVLIRAVEPTSGAEIMKKRRGVENLRLLCSGPGRLCQALAVSIAHNGLPLDRTPFQILPHDSPVDVSVGARIGITRAAEMPWRFALAGSRFFSRKI</sequence>
<comment type="similarity">
    <text evidence="1 5">Belongs to the DNA glycosylase MPG family.</text>
</comment>
<dbReference type="PANTHER" id="PTHR10429:SF0">
    <property type="entry name" value="DNA-3-METHYLADENINE GLYCOSYLASE"/>
    <property type="match status" value="1"/>
</dbReference>
<dbReference type="SUPFAM" id="SSF50486">
    <property type="entry name" value="FMT C-terminal domain-like"/>
    <property type="match status" value="1"/>
</dbReference>
<organism evidence="6 7">
    <name type="scientific">Microvirga aerilata</name>
    <dbReference type="NCBI Taxonomy" id="670292"/>
    <lineage>
        <taxon>Bacteria</taxon>
        <taxon>Pseudomonadati</taxon>
        <taxon>Pseudomonadota</taxon>
        <taxon>Alphaproteobacteria</taxon>
        <taxon>Hyphomicrobiales</taxon>
        <taxon>Methylobacteriaceae</taxon>
        <taxon>Microvirga</taxon>
    </lineage>
</organism>
<keyword evidence="2 5" id="KW-0227">DNA damage</keyword>
<keyword evidence="3 5" id="KW-0378">Hydrolase</keyword>
<evidence type="ECO:0000256" key="1">
    <source>
        <dbReference type="ARBA" id="ARBA00009232"/>
    </source>
</evidence>
<dbReference type="Gene3D" id="3.10.300.10">
    <property type="entry name" value="Methylpurine-DNA glycosylase (MPG)"/>
    <property type="match status" value="1"/>
</dbReference>
<protein>
    <recommendedName>
        <fullName evidence="5">Putative 3-methyladenine DNA glycosylase</fullName>
        <ecNumber evidence="5">3.2.2.-</ecNumber>
    </recommendedName>
</protein>
<accession>A0A936ZFX9</accession>
<dbReference type="GO" id="GO:0003677">
    <property type="term" value="F:DNA binding"/>
    <property type="evidence" value="ECO:0007669"/>
    <property type="project" value="InterPro"/>
</dbReference>
<dbReference type="InterPro" id="IPR011034">
    <property type="entry name" value="Formyl_transferase-like_C_sf"/>
</dbReference>
<dbReference type="NCBIfam" id="NF002003">
    <property type="entry name" value="PRK00802.1-3"/>
    <property type="match status" value="1"/>
</dbReference>
<dbReference type="AlphaFoldDB" id="A0A936ZFX9"/>
<dbReference type="HAMAP" id="MF_00527">
    <property type="entry name" value="3MGH"/>
    <property type="match status" value="1"/>
</dbReference>
<gene>
    <name evidence="6" type="ORF">JKG68_19930</name>
</gene>
<keyword evidence="4 5" id="KW-0234">DNA repair</keyword>
<dbReference type="GO" id="GO:0006284">
    <property type="term" value="P:base-excision repair"/>
    <property type="evidence" value="ECO:0007669"/>
    <property type="project" value="InterPro"/>
</dbReference>
<dbReference type="FunFam" id="3.10.300.10:FF:000001">
    <property type="entry name" value="Putative 3-methyladenine DNA glycosylase"/>
    <property type="match status" value="1"/>
</dbReference>
<evidence type="ECO:0000313" key="7">
    <source>
        <dbReference type="Proteomes" id="UP000605848"/>
    </source>
</evidence>
<dbReference type="InterPro" id="IPR003180">
    <property type="entry name" value="MPG"/>
</dbReference>
<evidence type="ECO:0000256" key="3">
    <source>
        <dbReference type="ARBA" id="ARBA00022801"/>
    </source>
</evidence>
<dbReference type="EMBL" id="JAEQMY010000036">
    <property type="protein sequence ID" value="MBL0406234.1"/>
    <property type="molecule type" value="Genomic_DNA"/>
</dbReference>
<dbReference type="NCBIfam" id="TIGR00567">
    <property type="entry name" value="3mg"/>
    <property type="match status" value="1"/>
</dbReference>
<dbReference type="RefSeq" id="WP_202063029.1">
    <property type="nucleotide sequence ID" value="NZ_JAEQMY010000036.1"/>
</dbReference>
<evidence type="ECO:0000256" key="5">
    <source>
        <dbReference type="HAMAP-Rule" id="MF_00527"/>
    </source>
</evidence>
<evidence type="ECO:0000313" key="6">
    <source>
        <dbReference type="EMBL" id="MBL0406234.1"/>
    </source>
</evidence>
<dbReference type="CDD" id="cd00540">
    <property type="entry name" value="AAG"/>
    <property type="match status" value="1"/>
</dbReference>
<name>A0A936ZFX9_9HYPH</name>
<dbReference type="Pfam" id="PF02245">
    <property type="entry name" value="Pur_DNA_glyco"/>
    <property type="match status" value="1"/>
</dbReference>
<reference evidence="6" key="1">
    <citation type="submission" date="2021-01" db="EMBL/GenBank/DDBJ databases">
        <title>Microvirga sp.</title>
        <authorList>
            <person name="Kim M.K."/>
        </authorList>
    </citation>
    <scope>NUCLEOTIDE SEQUENCE</scope>
    <source>
        <strain evidence="6">5420S-16</strain>
    </source>
</reference>
<evidence type="ECO:0000256" key="4">
    <source>
        <dbReference type="ARBA" id="ARBA00023204"/>
    </source>
</evidence>
<proteinExistence type="inferred from homology"/>
<dbReference type="GO" id="GO:0003905">
    <property type="term" value="F:alkylbase DNA N-glycosylase activity"/>
    <property type="evidence" value="ECO:0007669"/>
    <property type="project" value="InterPro"/>
</dbReference>
<dbReference type="EC" id="3.2.2.-" evidence="5"/>
<keyword evidence="6" id="KW-0326">Glycosidase</keyword>
<dbReference type="PANTHER" id="PTHR10429">
    <property type="entry name" value="DNA-3-METHYLADENINE GLYCOSYLASE"/>
    <property type="match status" value="1"/>
</dbReference>
<dbReference type="InterPro" id="IPR036995">
    <property type="entry name" value="MPG_sf"/>
</dbReference>